<evidence type="ECO:0000256" key="2">
    <source>
        <dbReference type="ARBA" id="ARBA00011609"/>
    </source>
</evidence>
<dbReference type="FunFam" id="3.40.390.10:FF:000033">
    <property type="entry name" value="A disintegrin and metallopeptidase domain 18"/>
    <property type="match status" value="1"/>
</dbReference>
<dbReference type="GO" id="GO:0005886">
    <property type="term" value="C:plasma membrane"/>
    <property type="evidence" value="ECO:0007669"/>
    <property type="project" value="TreeGrafter"/>
</dbReference>
<keyword evidence="23" id="KW-1185">Reference proteome</keyword>
<feature type="transmembrane region" description="Helical" evidence="17">
    <location>
        <begin position="661"/>
        <end position="681"/>
    </location>
</feature>
<dbReference type="SMART" id="SM00050">
    <property type="entry name" value="DISIN"/>
    <property type="match status" value="1"/>
</dbReference>
<evidence type="ECO:0000256" key="5">
    <source>
        <dbReference type="ARBA" id="ARBA00022692"/>
    </source>
</evidence>
<evidence type="ECO:0000256" key="1">
    <source>
        <dbReference type="ARBA" id="ARBA00004479"/>
    </source>
</evidence>
<dbReference type="GO" id="GO:0007339">
    <property type="term" value="P:binding of sperm to zona pellucida"/>
    <property type="evidence" value="ECO:0007669"/>
    <property type="project" value="TreeGrafter"/>
</dbReference>
<evidence type="ECO:0000256" key="3">
    <source>
        <dbReference type="ARBA" id="ARBA00020159"/>
    </source>
</evidence>
<dbReference type="GO" id="GO:0008584">
    <property type="term" value="P:male gonad development"/>
    <property type="evidence" value="ECO:0007669"/>
    <property type="project" value="TreeGrafter"/>
</dbReference>
<feature type="domain" description="Disintegrin" evidence="20">
    <location>
        <begin position="363"/>
        <end position="452"/>
    </location>
</feature>
<keyword evidence="6 18" id="KW-0732">Signal</keyword>
<feature type="signal peptide" evidence="18">
    <location>
        <begin position="1"/>
        <end position="16"/>
    </location>
</feature>
<dbReference type="PaxDb" id="9986-ENSOCUP00000025892"/>
<dbReference type="GO" id="GO:0007155">
    <property type="term" value="P:cell adhesion"/>
    <property type="evidence" value="ECO:0007669"/>
    <property type="project" value="TreeGrafter"/>
</dbReference>
<keyword evidence="10" id="KW-0325">Glycoprotein</keyword>
<dbReference type="PROSITE" id="PS50215">
    <property type="entry name" value="ADAM_MEPRO"/>
    <property type="match status" value="1"/>
</dbReference>
<evidence type="ECO:0000256" key="11">
    <source>
        <dbReference type="ARBA" id="ARBA00025231"/>
    </source>
</evidence>
<feature type="disulfide bond" evidence="15">
    <location>
        <begin position="617"/>
        <end position="626"/>
    </location>
</feature>
<dbReference type="Ensembl" id="ENSOCUT00000022676.3">
    <property type="protein sequence ID" value="ENSOCUP00000025892.3"/>
    <property type="gene ID" value="ENSOCUG00000027734.3"/>
</dbReference>
<keyword evidence="9 15" id="KW-1015">Disulfide bond</keyword>
<dbReference type="Bgee" id="ENSOCUG00000027734">
    <property type="expression patterns" value="Expressed in testis and 6 other cell types or tissues"/>
</dbReference>
<dbReference type="MEROPS" id="M12.957"/>
<dbReference type="AlphaFoldDB" id="G1U8X4"/>
<feature type="domain" description="Peptidase M12B" evidence="21">
    <location>
        <begin position="157"/>
        <end position="354"/>
    </location>
</feature>
<evidence type="ECO:0000259" key="19">
    <source>
        <dbReference type="PROSITE" id="PS50026"/>
    </source>
</evidence>
<proteinExistence type="predicted"/>
<reference evidence="22 23" key="1">
    <citation type="journal article" date="2011" name="Nature">
        <title>A high-resolution map of human evolutionary constraint using 29 mammals.</title>
        <authorList>
            <person name="Lindblad-Toh K."/>
            <person name="Garber M."/>
            <person name="Zuk O."/>
            <person name="Lin M.F."/>
            <person name="Parker B.J."/>
            <person name="Washietl S."/>
            <person name="Kheradpour P."/>
            <person name="Ernst J."/>
            <person name="Jordan G."/>
            <person name="Mauceli E."/>
            <person name="Ward L.D."/>
            <person name="Lowe C.B."/>
            <person name="Holloway A.K."/>
            <person name="Clamp M."/>
            <person name="Gnerre S."/>
            <person name="Alfoldi J."/>
            <person name="Beal K."/>
            <person name="Chang J."/>
            <person name="Clawson H."/>
            <person name="Cuff J."/>
            <person name="Di Palma F."/>
            <person name="Fitzgerald S."/>
            <person name="Flicek P."/>
            <person name="Guttman M."/>
            <person name="Hubisz M.J."/>
            <person name="Jaffe D.B."/>
            <person name="Jungreis I."/>
            <person name="Kent W.J."/>
            <person name="Kostka D."/>
            <person name="Lara M."/>
            <person name="Martins A.L."/>
            <person name="Massingham T."/>
            <person name="Moltke I."/>
            <person name="Raney B.J."/>
            <person name="Rasmussen M.D."/>
            <person name="Robinson J."/>
            <person name="Stark A."/>
            <person name="Vilella A.J."/>
            <person name="Wen J."/>
            <person name="Xie X."/>
            <person name="Zody M.C."/>
            <person name="Baldwin J."/>
            <person name="Bloom T."/>
            <person name="Chin C.W."/>
            <person name="Heiman D."/>
            <person name="Nicol R."/>
            <person name="Nusbaum C."/>
            <person name="Young S."/>
            <person name="Wilkinson J."/>
            <person name="Worley K.C."/>
            <person name="Kovar C.L."/>
            <person name="Muzny D.M."/>
            <person name="Gibbs R.A."/>
            <person name="Cree A."/>
            <person name="Dihn H.H."/>
            <person name="Fowler G."/>
            <person name="Jhangiani S."/>
            <person name="Joshi V."/>
            <person name="Lee S."/>
            <person name="Lewis L.R."/>
            <person name="Nazareth L.V."/>
            <person name="Okwuonu G."/>
            <person name="Santibanez J."/>
            <person name="Warren W.C."/>
            <person name="Mardis E.R."/>
            <person name="Weinstock G.M."/>
            <person name="Wilson R.K."/>
            <person name="Delehaunty K."/>
            <person name="Dooling D."/>
            <person name="Fronik C."/>
            <person name="Fulton L."/>
            <person name="Fulton B."/>
            <person name="Graves T."/>
            <person name="Minx P."/>
            <person name="Sodergren E."/>
            <person name="Birney E."/>
            <person name="Margulies E.H."/>
            <person name="Herrero J."/>
            <person name="Green E.D."/>
            <person name="Haussler D."/>
            <person name="Siepel A."/>
            <person name="Goldman N."/>
            <person name="Pollard K.S."/>
            <person name="Pedersen J.S."/>
            <person name="Lander E.S."/>
            <person name="Kellis M."/>
        </authorList>
    </citation>
    <scope>NUCLEOTIDE SEQUENCE [LARGE SCALE GENOMIC DNA]</scope>
    <source>
        <strain evidence="23">Thorbecke</strain>
    </source>
</reference>
<evidence type="ECO:0000256" key="7">
    <source>
        <dbReference type="ARBA" id="ARBA00022989"/>
    </source>
</evidence>
<name>G1U8X4_RABIT</name>
<dbReference type="FunFam" id="4.10.70.10:FF:000001">
    <property type="entry name" value="Disintegrin and metalloproteinase domain-containing protein 22"/>
    <property type="match status" value="1"/>
</dbReference>
<dbReference type="InterPro" id="IPR006586">
    <property type="entry name" value="ADAM_Cys-rich"/>
</dbReference>
<dbReference type="Proteomes" id="UP000001811">
    <property type="component" value="Unplaced"/>
</dbReference>
<evidence type="ECO:0000256" key="18">
    <source>
        <dbReference type="SAM" id="SignalP"/>
    </source>
</evidence>
<dbReference type="InParanoid" id="G1U8X4"/>
<dbReference type="SMR" id="G1U8X4"/>
<evidence type="ECO:0000256" key="6">
    <source>
        <dbReference type="ARBA" id="ARBA00022729"/>
    </source>
</evidence>
<evidence type="ECO:0000256" key="17">
    <source>
        <dbReference type="SAM" id="Phobius"/>
    </source>
</evidence>
<comment type="function">
    <text evidence="11">Sperm surface membrane protein that may be involved in sperm-egg plasma membrane adhesion and fusion during fertilization. Could have a direct role in sperm-zona binding or migration of sperm from the uterus into the oviduct. Interactions with egg membrane could be mediated via binding between its disintegrin-like domain to one or more integrins receptors on the egg. This is a non catalytic metalloprotease-like protein.</text>
</comment>
<comment type="caution">
    <text evidence="15">Lacks conserved residue(s) required for the propagation of feature annotation.</text>
</comment>
<reference evidence="22" key="3">
    <citation type="submission" date="2025-09" db="UniProtKB">
        <authorList>
            <consortium name="Ensembl"/>
        </authorList>
    </citation>
    <scope>IDENTIFICATION</scope>
    <source>
        <strain evidence="22">Thorbecke</strain>
    </source>
</reference>
<dbReference type="GeneTree" id="ENSGT00940000162281"/>
<dbReference type="InterPro" id="IPR034027">
    <property type="entry name" value="Reprolysin_adamalysin"/>
</dbReference>
<gene>
    <name evidence="22" type="primary">ADAM18</name>
</gene>
<sequence>MFLLLALIAGLGELRARQVIYVITIDGKPCTLHLRKHSFLPQNLRIYTQNETRDLPSETLYFTTNCHYQGYAAEFPDSAVTLSICSGLRGFLQFENVSYGIEPLAASARFEHIVYQVKNDDPEIPLSAGNYTVWQKDQPSKVHFSSQNILASKLLPQYLEMHIIVEKGLYDYMGSEMMAVTQKIIQIIGLVNTMFTQFKLTVILSSLELWSDKNQISTNGDADDLLQRFLVWKHSYLVLRPHDIAYLLIYRKHPKYTGATFPGAICNQNYNAGVAMYADAVTLEGFAVIIAQLIGFHIGLTYDDISKCSCPRATCIMNRAAVSSSGVKNFSNCSLHEYKNVVSNFEVKCLQNLSKLQPFYQNQAVCGNGVLEPSEECDCGDEEECQLKKCCNYNTCKLKDSVKCGSGPCCTSKCEFSVAGTPCRKSTDQECDFTEYCNGTSSDCVPDTYALNGQFCRLGTAYCYGGKCQTIDNQCAKIFGKGAQGAPLACFEEVNSLHNTSGNCGFNNSQPLPCKHKDVLCGKLVCAVPSKNAEEGDAPAATFSHGRDHVCVSMTTASSVRPDGRDYAYVADGTACGPQMYCVNQTCKKVQLTENTCNATTKCKGNGICNNFGNCQCFPGYRPPDCEFQIGSPGGSIDDGRAERSDVFFVKKDYNTHQNNWLILSFYIFLPFFMIFIIAIIRRNEVRKSCDKENREREGNSSIVPVSYDVEY</sequence>
<evidence type="ECO:0000256" key="14">
    <source>
        <dbReference type="ARBA" id="ARBA00032022"/>
    </source>
</evidence>
<evidence type="ECO:0000256" key="15">
    <source>
        <dbReference type="PROSITE-ProRule" id="PRU00076"/>
    </source>
</evidence>
<keyword evidence="7 17" id="KW-1133">Transmembrane helix</keyword>
<feature type="disulfide bond" evidence="16">
    <location>
        <begin position="310"/>
        <end position="315"/>
    </location>
</feature>
<dbReference type="eggNOG" id="KOG3607">
    <property type="taxonomic scope" value="Eukaryota"/>
</dbReference>
<dbReference type="Gene3D" id="4.10.70.10">
    <property type="entry name" value="Disintegrin domain"/>
    <property type="match status" value="1"/>
</dbReference>
<evidence type="ECO:0000256" key="9">
    <source>
        <dbReference type="ARBA" id="ARBA00023157"/>
    </source>
</evidence>
<dbReference type="CDD" id="cd04269">
    <property type="entry name" value="ZnMc_adamalysin_II_like"/>
    <property type="match status" value="1"/>
</dbReference>
<dbReference type="InterPro" id="IPR002870">
    <property type="entry name" value="Peptidase_M12B_N"/>
</dbReference>
<evidence type="ECO:0000256" key="4">
    <source>
        <dbReference type="ARBA" id="ARBA00022536"/>
    </source>
</evidence>
<dbReference type="InterPro" id="IPR036436">
    <property type="entry name" value="Disintegrin_dom_sf"/>
</dbReference>
<dbReference type="Pfam" id="PF01421">
    <property type="entry name" value="Reprolysin"/>
    <property type="match status" value="1"/>
</dbReference>
<dbReference type="Gene3D" id="3.40.390.10">
    <property type="entry name" value="Collagenase (Catalytic Domain)"/>
    <property type="match status" value="1"/>
</dbReference>
<evidence type="ECO:0000256" key="16">
    <source>
        <dbReference type="PROSITE-ProRule" id="PRU00276"/>
    </source>
</evidence>
<dbReference type="InterPro" id="IPR000742">
    <property type="entry name" value="EGF"/>
</dbReference>
<evidence type="ECO:0000256" key="12">
    <source>
        <dbReference type="ARBA" id="ARBA00030994"/>
    </source>
</evidence>
<dbReference type="PROSITE" id="PS50026">
    <property type="entry name" value="EGF_3"/>
    <property type="match status" value="1"/>
</dbReference>
<dbReference type="PROSITE" id="PS01186">
    <property type="entry name" value="EGF_2"/>
    <property type="match status" value="1"/>
</dbReference>
<keyword evidence="4 15" id="KW-0245">EGF-like domain</keyword>
<dbReference type="Pfam" id="PF00200">
    <property type="entry name" value="Disintegrin"/>
    <property type="match status" value="1"/>
</dbReference>
<dbReference type="SMART" id="SM00608">
    <property type="entry name" value="ACR"/>
    <property type="match status" value="1"/>
</dbReference>
<dbReference type="Pfam" id="PF08516">
    <property type="entry name" value="ADAM_CR"/>
    <property type="match status" value="1"/>
</dbReference>
<dbReference type="Pfam" id="PF01562">
    <property type="entry name" value="Pep_M12B_propep"/>
    <property type="match status" value="1"/>
</dbReference>
<dbReference type="HOGENOM" id="CLU_012714_4_3_1"/>
<evidence type="ECO:0000259" key="20">
    <source>
        <dbReference type="PROSITE" id="PS50214"/>
    </source>
</evidence>
<evidence type="ECO:0000313" key="23">
    <source>
        <dbReference type="Proteomes" id="UP000001811"/>
    </source>
</evidence>
<feature type="domain" description="EGF-like" evidence="19">
    <location>
        <begin position="593"/>
        <end position="627"/>
    </location>
</feature>
<comment type="subcellular location">
    <subcellularLocation>
        <location evidence="1">Membrane</location>
        <topology evidence="1">Single-pass type I membrane protein</topology>
    </subcellularLocation>
</comment>
<reference evidence="22" key="2">
    <citation type="submission" date="2025-08" db="UniProtKB">
        <authorList>
            <consortium name="Ensembl"/>
        </authorList>
    </citation>
    <scope>IDENTIFICATION</scope>
    <source>
        <strain evidence="22">Thorbecke</strain>
    </source>
</reference>
<dbReference type="PANTHER" id="PTHR11905">
    <property type="entry name" value="ADAM A DISINTEGRIN AND METALLOPROTEASE DOMAIN"/>
    <property type="match status" value="1"/>
</dbReference>
<dbReference type="PROSITE" id="PS50214">
    <property type="entry name" value="DISINTEGRIN_2"/>
    <property type="match status" value="1"/>
</dbReference>
<keyword evidence="8 17" id="KW-0472">Membrane</keyword>
<evidence type="ECO:0000256" key="10">
    <source>
        <dbReference type="ARBA" id="ARBA00023180"/>
    </source>
</evidence>
<dbReference type="InterPro" id="IPR018358">
    <property type="entry name" value="Disintegrin_CS"/>
</dbReference>
<comment type="subunit">
    <text evidence="2">Heterodimer with ADAM1/fertilin subunit alpha.</text>
</comment>
<evidence type="ECO:0000259" key="21">
    <source>
        <dbReference type="PROSITE" id="PS50215"/>
    </source>
</evidence>
<evidence type="ECO:0000256" key="8">
    <source>
        <dbReference type="ARBA" id="ARBA00023136"/>
    </source>
</evidence>
<dbReference type="PROSITE" id="PS00427">
    <property type="entry name" value="DISINTEGRIN_1"/>
    <property type="match status" value="1"/>
</dbReference>
<feature type="chain" id="PRO_5023912699" description="Disintegrin and metalloproteinase domain-containing protein 2" evidence="18">
    <location>
        <begin position="17"/>
        <end position="712"/>
    </location>
</feature>
<organism evidence="22 23">
    <name type="scientific">Oryctolagus cuniculus</name>
    <name type="common">Rabbit</name>
    <dbReference type="NCBI Taxonomy" id="9986"/>
    <lineage>
        <taxon>Eukaryota</taxon>
        <taxon>Metazoa</taxon>
        <taxon>Chordata</taxon>
        <taxon>Craniata</taxon>
        <taxon>Vertebrata</taxon>
        <taxon>Euteleostomi</taxon>
        <taxon>Mammalia</taxon>
        <taxon>Eutheria</taxon>
        <taxon>Euarchontoglires</taxon>
        <taxon>Glires</taxon>
        <taxon>Lagomorpha</taxon>
        <taxon>Leporidae</taxon>
        <taxon>Oryctolagus</taxon>
    </lineage>
</organism>
<protein>
    <recommendedName>
        <fullName evidence="3">Disintegrin and metalloproteinase domain-containing protein 2</fullName>
    </recommendedName>
    <alternativeName>
        <fullName evidence="12">Fertilin subunit beta</fullName>
    </alternativeName>
    <alternativeName>
        <fullName evidence="14">PH-30</fullName>
    </alternativeName>
    <alternativeName>
        <fullName evidence="13">PH30-beta</fullName>
    </alternativeName>
</protein>
<dbReference type="InterPro" id="IPR001590">
    <property type="entry name" value="Peptidase_M12B"/>
</dbReference>
<evidence type="ECO:0000256" key="13">
    <source>
        <dbReference type="ARBA" id="ARBA00031933"/>
    </source>
</evidence>
<dbReference type="PANTHER" id="PTHR11905:SF158">
    <property type="entry name" value="DISINTEGRIN AND METALLOPROTEINASE DOMAIN-CONTAINING PROTEIN 18"/>
    <property type="match status" value="1"/>
</dbReference>
<dbReference type="SUPFAM" id="SSF55486">
    <property type="entry name" value="Metalloproteases ('zincins'), catalytic domain"/>
    <property type="match status" value="1"/>
</dbReference>
<dbReference type="SUPFAM" id="SSF57552">
    <property type="entry name" value="Blood coagulation inhibitor (disintegrin)"/>
    <property type="match status" value="1"/>
</dbReference>
<dbReference type="InterPro" id="IPR001762">
    <property type="entry name" value="Disintegrin_dom"/>
</dbReference>
<dbReference type="GO" id="GO:0004222">
    <property type="term" value="F:metalloendopeptidase activity"/>
    <property type="evidence" value="ECO:0007669"/>
    <property type="project" value="InterPro"/>
</dbReference>
<evidence type="ECO:0000313" key="22">
    <source>
        <dbReference type="Ensembl" id="ENSOCUP00000025892.3"/>
    </source>
</evidence>
<dbReference type="GO" id="GO:0006508">
    <property type="term" value="P:proteolysis"/>
    <property type="evidence" value="ECO:0007669"/>
    <property type="project" value="InterPro"/>
</dbReference>
<keyword evidence="5 17" id="KW-0812">Transmembrane</keyword>
<accession>G1U8X4</accession>
<dbReference type="InterPro" id="IPR024079">
    <property type="entry name" value="MetalloPept_cat_dom_sf"/>
</dbReference>